<dbReference type="GO" id="GO:0048472">
    <property type="term" value="F:threonine-phosphate decarboxylase activity"/>
    <property type="evidence" value="ECO:0007669"/>
    <property type="project" value="UniProtKB-EC"/>
</dbReference>
<feature type="domain" description="Aminotransferase class I/classII large" evidence="10">
    <location>
        <begin position="57"/>
        <end position="302"/>
    </location>
</feature>
<dbReference type="GO" id="GO:0009236">
    <property type="term" value="P:cobalamin biosynthetic process"/>
    <property type="evidence" value="ECO:0007669"/>
    <property type="project" value="UniProtKB-UniPathway"/>
</dbReference>
<evidence type="ECO:0000313" key="11">
    <source>
        <dbReference type="EMBL" id="OIR17887.1"/>
    </source>
</evidence>
<evidence type="ECO:0000256" key="8">
    <source>
        <dbReference type="ARBA" id="ARBA00029996"/>
    </source>
</evidence>
<dbReference type="InterPro" id="IPR005860">
    <property type="entry name" value="CobD"/>
</dbReference>
<dbReference type="GO" id="GO:0030170">
    <property type="term" value="F:pyridoxal phosphate binding"/>
    <property type="evidence" value="ECO:0007669"/>
    <property type="project" value="InterPro"/>
</dbReference>
<dbReference type="UniPathway" id="UPA00148"/>
<gene>
    <name evidence="11" type="primary">cobD_2</name>
    <name evidence="11" type="ORF">GALL_21090</name>
</gene>
<dbReference type="EC" id="4.1.1.81" evidence="4"/>
<keyword evidence="5" id="KW-0169">Cobalamin biosynthesis</keyword>
<dbReference type="InterPro" id="IPR015421">
    <property type="entry name" value="PyrdxlP-dep_Trfase_major"/>
</dbReference>
<evidence type="ECO:0000256" key="5">
    <source>
        <dbReference type="ARBA" id="ARBA00022573"/>
    </source>
</evidence>
<dbReference type="InterPro" id="IPR004838">
    <property type="entry name" value="NHTrfase_class1_PyrdxlP-BS"/>
</dbReference>
<keyword evidence="6" id="KW-0663">Pyridoxal phosphate</keyword>
<proteinExistence type="predicted"/>
<evidence type="ECO:0000256" key="3">
    <source>
        <dbReference type="ARBA" id="ARBA00004953"/>
    </source>
</evidence>
<evidence type="ECO:0000256" key="6">
    <source>
        <dbReference type="ARBA" id="ARBA00022898"/>
    </source>
</evidence>
<dbReference type="SUPFAM" id="SSF53383">
    <property type="entry name" value="PLP-dependent transferases"/>
    <property type="match status" value="1"/>
</dbReference>
<reference evidence="11" key="1">
    <citation type="submission" date="2016-10" db="EMBL/GenBank/DDBJ databases">
        <title>Sequence of Gallionella enrichment culture.</title>
        <authorList>
            <person name="Poehlein A."/>
            <person name="Muehling M."/>
            <person name="Daniel R."/>
        </authorList>
    </citation>
    <scope>NUCLEOTIDE SEQUENCE</scope>
</reference>
<dbReference type="AlphaFoldDB" id="A0A1J5TAD7"/>
<evidence type="ECO:0000256" key="9">
    <source>
        <dbReference type="ARBA" id="ARBA00048531"/>
    </source>
</evidence>
<dbReference type="EMBL" id="MLJW01000004">
    <property type="protein sequence ID" value="OIR17887.1"/>
    <property type="molecule type" value="Genomic_DNA"/>
</dbReference>
<organism evidence="11">
    <name type="scientific">mine drainage metagenome</name>
    <dbReference type="NCBI Taxonomy" id="410659"/>
    <lineage>
        <taxon>unclassified sequences</taxon>
        <taxon>metagenomes</taxon>
        <taxon>ecological metagenomes</taxon>
    </lineage>
</organism>
<comment type="function">
    <text evidence="2">Decarboxylates L-threonine-O-3-phosphate to yield (R)-1-amino-2-propanol O-2-phosphate, the precursor for the linkage between the nucleotide loop and the corrin ring in cobalamin.</text>
</comment>
<evidence type="ECO:0000256" key="7">
    <source>
        <dbReference type="ARBA" id="ARBA00023239"/>
    </source>
</evidence>
<comment type="cofactor">
    <cofactor evidence="1">
        <name>pyridoxal 5'-phosphate</name>
        <dbReference type="ChEBI" id="CHEBI:597326"/>
    </cofactor>
</comment>
<dbReference type="InterPro" id="IPR004839">
    <property type="entry name" value="Aminotransferase_I/II_large"/>
</dbReference>
<comment type="caution">
    <text evidence="11">The sequence shown here is derived from an EMBL/GenBank/DDBJ whole genome shotgun (WGS) entry which is preliminary data.</text>
</comment>
<protein>
    <recommendedName>
        <fullName evidence="4">threonine-phosphate decarboxylase</fullName>
        <ecNumber evidence="4">4.1.1.81</ecNumber>
    </recommendedName>
    <alternativeName>
        <fullName evidence="8">L-threonine-O-3-phosphate decarboxylase</fullName>
    </alternativeName>
</protein>
<dbReference type="InterPro" id="IPR015422">
    <property type="entry name" value="PyrdxlP-dep_Trfase_small"/>
</dbReference>
<accession>A0A1J5TAD7</accession>
<dbReference type="PANTHER" id="PTHR42885:SF1">
    <property type="entry name" value="THREONINE-PHOSPHATE DECARBOXYLASE"/>
    <property type="match status" value="1"/>
</dbReference>
<comment type="pathway">
    <text evidence="3">Cofactor biosynthesis; adenosylcobalamin biosynthesis.</text>
</comment>
<sequence length="325" mass="35700">MLEHGGNLALAAAQYGIPLENWLDLSTGINPNGYPIPNIPHSAWQRLPIENDGLIEAALAYYGCQHAIAAAGSQAALQVLPQLRAHSKIAMPQLMYQEHGKAWQRYGHEVIRFEAYPDTHIINNADVLLLCNPNNPTATLFSITELLNLHAQLASRGGWLIVDEAFIDVTPEHSIAQYAHLDGLFVLRSIGKFFGLAGARVGFLIGAEQALIKAQEEIGPWSITGPSRIVAKQALTDKAWQQQTRAQLPAISQKLASMLAQYGLTPTAGTALFQFVYTAQAKVWQQHFAQQGILVRLFSDCSALRFGLPTEDGWLKLEKALESFK</sequence>
<evidence type="ECO:0000259" key="10">
    <source>
        <dbReference type="Pfam" id="PF00155"/>
    </source>
</evidence>
<dbReference type="PANTHER" id="PTHR42885">
    <property type="entry name" value="HISTIDINOL-PHOSPHATE AMINOTRANSFERASE-RELATED"/>
    <property type="match status" value="1"/>
</dbReference>
<dbReference type="Gene3D" id="3.90.1150.10">
    <property type="entry name" value="Aspartate Aminotransferase, domain 1"/>
    <property type="match status" value="1"/>
</dbReference>
<comment type="catalytic activity">
    <reaction evidence="9">
        <text>O-phospho-L-threonine + H(+) = (R)-1-aminopropan-2-yl phosphate + CO2</text>
        <dbReference type="Rhea" id="RHEA:11492"/>
        <dbReference type="ChEBI" id="CHEBI:15378"/>
        <dbReference type="ChEBI" id="CHEBI:16526"/>
        <dbReference type="ChEBI" id="CHEBI:58563"/>
        <dbReference type="ChEBI" id="CHEBI:58675"/>
        <dbReference type="EC" id="4.1.1.81"/>
    </reaction>
</comment>
<evidence type="ECO:0000256" key="4">
    <source>
        <dbReference type="ARBA" id="ARBA00012285"/>
    </source>
</evidence>
<dbReference type="CDD" id="cd00609">
    <property type="entry name" value="AAT_like"/>
    <property type="match status" value="1"/>
</dbReference>
<dbReference type="PROSITE" id="PS00105">
    <property type="entry name" value="AA_TRANSFER_CLASS_1"/>
    <property type="match status" value="1"/>
</dbReference>
<evidence type="ECO:0000256" key="2">
    <source>
        <dbReference type="ARBA" id="ARBA00003444"/>
    </source>
</evidence>
<dbReference type="NCBIfam" id="TIGR01140">
    <property type="entry name" value="L_thr_O3P_dcar"/>
    <property type="match status" value="1"/>
</dbReference>
<name>A0A1J5TAD7_9ZZZZ</name>
<keyword evidence="7 11" id="KW-0456">Lyase</keyword>
<evidence type="ECO:0000256" key="1">
    <source>
        <dbReference type="ARBA" id="ARBA00001933"/>
    </source>
</evidence>
<dbReference type="Gene3D" id="3.40.640.10">
    <property type="entry name" value="Type I PLP-dependent aspartate aminotransferase-like (Major domain)"/>
    <property type="match status" value="1"/>
</dbReference>
<dbReference type="InterPro" id="IPR015424">
    <property type="entry name" value="PyrdxlP-dep_Trfase"/>
</dbReference>
<dbReference type="Pfam" id="PF00155">
    <property type="entry name" value="Aminotran_1_2"/>
    <property type="match status" value="1"/>
</dbReference>